<dbReference type="Pfam" id="PF13704">
    <property type="entry name" value="Glyco_tranf_2_4"/>
    <property type="match status" value="1"/>
</dbReference>
<dbReference type="Proteomes" id="UP000530564">
    <property type="component" value="Unassembled WGS sequence"/>
</dbReference>
<sequence length="305" mass="35726">MAIHAICLVKNELDIIAQTLATASEWADSIYVLDNGSDDGTWEFVNEAARSNPTIMPYRQDRSPFCDSMRNRVFERYRDRARQGDWWCKLDADEAYVDDPRTFLARVPRRYNAVWVSSYNYLFTEHDHAAYLKDPGRFDGSRAWREVLHHYVPSGYSEARFVRHWWGLDRLPPENWGPIYPEPIRIRQFMYRSPEQITRRMTTRAESMERGEFAHERRERWRPDILEDQPFHWSERLATTSECYEDLGDDTLAPQPISNLPENIVGPNAGGLLWRKVKRRLGVLARSNPTPKPVRQDAGSPPSLN</sequence>
<comment type="caution">
    <text evidence="2">The sequence shown here is derived from an EMBL/GenBank/DDBJ whole genome shotgun (WGS) entry which is preliminary data.</text>
</comment>
<keyword evidence="3" id="KW-1185">Reference proteome</keyword>
<dbReference type="AlphaFoldDB" id="A0A840A2Z8"/>
<dbReference type="SUPFAM" id="SSF53448">
    <property type="entry name" value="Nucleotide-diphospho-sugar transferases"/>
    <property type="match status" value="1"/>
</dbReference>
<organism evidence="2 3">
    <name type="scientific">Phenylobacterium haematophilum</name>
    <dbReference type="NCBI Taxonomy" id="98513"/>
    <lineage>
        <taxon>Bacteria</taxon>
        <taxon>Pseudomonadati</taxon>
        <taxon>Pseudomonadota</taxon>
        <taxon>Alphaproteobacteria</taxon>
        <taxon>Caulobacterales</taxon>
        <taxon>Caulobacteraceae</taxon>
        <taxon>Phenylobacterium</taxon>
    </lineage>
</organism>
<dbReference type="InterPro" id="IPR029044">
    <property type="entry name" value="Nucleotide-diphossugar_trans"/>
</dbReference>
<keyword evidence="2" id="KW-0808">Transferase</keyword>
<reference evidence="2 3" key="1">
    <citation type="submission" date="2020-08" db="EMBL/GenBank/DDBJ databases">
        <title>Genomic Encyclopedia of Type Strains, Phase IV (KMG-IV): sequencing the most valuable type-strain genomes for metagenomic binning, comparative biology and taxonomic classification.</title>
        <authorList>
            <person name="Goeker M."/>
        </authorList>
    </citation>
    <scope>NUCLEOTIDE SEQUENCE [LARGE SCALE GENOMIC DNA]</scope>
    <source>
        <strain evidence="2 3">DSM 21793</strain>
    </source>
</reference>
<dbReference type="EMBL" id="JACIDK010000003">
    <property type="protein sequence ID" value="MBB3892053.1"/>
    <property type="molecule type" value="Genomic_DNA"/>
</dbReference>
<proteinExistence type="predicted"/>
<accession>A0A840A2Z8</accession>
<dbReference type="GO" id="GO:0016740">
    <property type="term" value="F:transferase activity"/>
    <property type="evidence" value="ECO:0007669"/>
    <property type="project" value="UniProtKB-KW"/>
</dbReference>
<protein>
    <submittedName>
        <fullName evidence="2">Glycosyltransferase involved in cell wall biosynthesis</fullName>
    </submittedName>
</protein>
<evidence type="ECO:0000313" key="3">
    <source>
        <dbReference type="Proteomes" id="UP000530564"/>
    </source>
</evidence>
<evidence type="ECO:0000313" key="2">
    <source>
        <dbReference type="EMBL" id="MBB3892053.1"/>
    </source>
</evidence>
<evidence type="ECO:0000256" key="1">
    <source>
        <dbReference type="SAM" id="MobiDB-lite"/>
    </source>
</evidence>
<name>A0A840A2Z8_9CAUL</name>
<gene>
    <name evidence="2" type="ORF">GGQ61_002781</name>
</gene>
<feature type="region of interest" description="Disordered" evidence="1">
    <location>
        <begin position="284"/>
        <end position="305"/>
    </location>
</feature>
<dbReference type="Gene3D" id="3.90.550.10">
    <property type="entry name" value="Spore Coat Polysaccharide Biosynthesis Protein SpsA, Chain A"/>
    <property type="match status" value="1"/>
</dbReference>